<keyword evidence="2" id="KW-0238">DNA-binding</keyword>
<dbReference type="InterPro" id="IPR012318">
    <property type="entry name" value="HTH_CRP"/>
</dbReference>
<dbReference type="SMART" id="SM00419">
    <property type="entry name" value="HTH_CRP"/>
    <property type="match status" value="1"/>
</dbReference>
<evidence type="ECO:0000256" key="1">
    <source>
        <dbReference type="ARBA" id="ARBA00023015"/>
    </source>
</evidence>
<dbReference type="InterPro" id="IPR036388">
    <property type="entry name" value="WH-like_DNA-bd_sf"/>
</dbReference>
<evidence type="ECO:0000313" key="6">
    <source>
        <dbReference type="EMBL" id="VAX24222.1"/>
    </source>
</evidence>
<evidence type="ECO:0000259" key="4">
    <source>
        <dbReference type="PROSITE" id="PS50042"/>
    </source>
</evidence>
<feature type="domain" description="HTH crp-type" evidence="5">
    <location>
        <begin position="144"/>
        <end position="217"/>
    </location>
</feature>
<keyword evidence="3" id="KW-0804">Transcription</keyword>
<keyword evidence="1" id="KW-0805">Transcription regulation</keyword>
<dbReference type="EMBL" id="UOGE01000093">
    <property type="protein sequence ID" value="VAX24222.1"/>
    <property type="molecule type" value="Genomic_DNA"/>
</dbReference>
<protein>
    <submittedName>
        <fullName evidence="6">Transcriptional regulator, Crp/Fnr family</fullName>
    </submittedName>
</protein>
<dbReference type="PRINTS" id="PR00034">
    <property type="entry name" value="HTHCRP"/>
</dbReference>
<dbReference type="PROSITE" id="PS51063">
    <property type="entry name" value="HTH_CRP_2"/>
    <property type="match status" value="1"/>
</dbReference>
<evidence type="ECO:0000256" key="3">
    <source>
        <dbReference type="ARBA" id="ARBA00023163"/>
    </source>
</evidence>
<dbReference type="CDD" id="cd00038">
    <property type="entry name" value="CAP_ED"/>
    <property type="match status" value="1"/>
</dbReference>
<gene>
    <name evidence="6" type="ORF">MNBD_NITROSPINAE02-97</name>
</gene>
<evidence type="ECO:0000256" key="2">
    <source>
        <dbReference type="ARBA" id="ARBA00023125"/>
    </source>
</evidence>
<dbReference type="InterPro" id="IPR018490">
    <property type="entry name" value="cNMP-bd_dom_sf"/>
</dbReference>
<dbReference type="Gene3D" id="1.10.10.10">
    <property type="entry name" value="Winged helix-like DNA-binding domain superfamily/Winged helix DNA-binding domain"/>
    <property type="match status" value="1"/>
</dbReference>
<feature type="domain" description="Cyclic nucleotide-binding" evidence="4">
    <location>
        <begin position="10"/>
        <end position="130"/>
    </location>
</feature>
<dbReference type="InterPro" id="IPR050397">
    <property type="entry name" value="Env_Response_Regulators"/>
</dbReference>
<dbReference type="Pfam" id="PF00027">
    <property type="entry name" value="cNMP_binding"/>
    <property type="match status" value="1"/>
</dbReference>
<dbReference type="InterPro" id="IPR036390">
    <property type="entry name" value="WH_DNA-bd_sf"/>
</dbReference>
<dbReference type="SUPFAM" id="SSF46785">
    <property type="entry name" value="Winged helix' DNA-binding domain"/>
    <property type="match status" value="1"/>
</dbReference>
<dbReference type="GO" id="GO:0003700">
    <property type="term" value="F:DNA-binding transcription factor activity"/>
    <property type="evidence" value="ECO:0007669"/>
    <property type="project" value="TreeGrafter"/>
</dbReference>
<sequence length="225" mass="25316">MQELLKATKLFSFSSDDLIKWIDERSTWSDFKKGEYLFHEGEKAEKMYVIASGRVKVVKEFASGKNAILGLFSRGSIVAEVTVIDRKPYPASAVAMEDTHAGGIPADVLREAIGKFPELSIRIIEGLGAKLRELTTTMGSLSTQKVEKRLARFLYKFGHEIGEKRSDGIHLALPMTRRDLAEIIGTSFEVVERALKKMREEGILKIDAKNILICDSQRLKDLFHE</sequence>
<dbReference type="SUPFAM" id="SSF51206">
    <property type="entry name" value="cAMP-binding domain-like"/>
    <property type="match status" value="1"/>
</dbReference>
<dbReference type="Pfam" id="PF13545">
    <property type="entry name" value="HTH_Crp_2"/>
    <property type="match status" value="1"/>
</dbReference>
<reference evidence="6" key="1">
    <citation type="submission" date="2018-06" db="EMBL/GenBank/DDBJ databases">
        <authorList>
            <person name="Zhirakovskaya E."/>
        </authorList>
    </citation>
    <scope>NUCLEOTIDE SEQUENCE</scope>
</reference>
<evidence type="ECO:0000259" key="5">
    <source>
        <dbReference type="PROSITE" id="PS51063"/>
    </source>
</evidence>
<dbReference type="PANTHER" id="PTHR24567:SF26">
    <property type="entry name" value="REGULATORY PROTEIN YEIL"/>
    <property type="match status" value="1"/>
</dbReference>
<dbReference type="GO" id="GO:0005829">
    <property type="term" value="C:cytosol"/>
    <property type="evidence" value="ECO:0007669"/>
    <property type="project" value="TreeGrafter"/>
</dbReference>
<dbReference type="InterPro" id="IPR000595">
    <property type="entry name" value="cNMP-bd_dom"/>
</dbReference>
<organism evidence="6">
    <name type="scientific">hydrothermal vent metagenome</name>
    <dbReference type="NCBI Taxonomy" id="652676"/>
    <lineage>
        <taxon>unclassified sequences</taxon>
        <taxon>metagenomes</taxon>
        <taxon>ecological metagenomes</taxon>
    </lineage>
</organism>
<dbReference type="GO" id="GO:0003677">
    <property type="term" value="F:DNA binding"/>
    <property type="evidence" value="ECO:0007669"/>
    <property type="project" value="UniProtKB-KW"/>
</dbReference>
<dbReference type="AlphaFoldDB" id="A0A3B1C7U7"/>
<accession>A0A3B1C7U7</accession>
<dbReference type="InterPro" id="IPR014710">
    <property type="entry name" value="RmlC-like_jellyroll"/>
</dbReference>
<proteinExistence type="predicted"/>
<dbReference type="SMART" id="SM00100">
    <property type="entry name" value="cNMP"/>
    <property type="match status" value="1"/>
</dbReference>
<dbReference type="PROSITE" id="PS50042">
    <property type="entry name" value="CNMP_BINDING_3"/>
    <property type="match status" value="1"/>
</dbReference>
<dbReference type="Gene3D" id="2.60.120.10">
    <property type="entry name" value="Jelly Rolls"/>
    <property type="match status" value="1"/>
</dbReference>
<name>A0A3B1C7U7_9ZZZZ</name>
<dbReference type="PANTHER" id="PTHR24567">
    <property type="entry name" value="CRP FAMILY TRANSCRIPTIONAL REGULATORY PROTEIN"/>
    <property type="match status" value="1"/>
</dbReference>